<accession>A0ABV7H4A4</accession>
<dbReference type="InterPro" id="IPR010662">
    <property type="entry name" value="RBBP9/YdeN"/>
</dbReference>
<dbReference type="Pfam" id="PF06821">
    <property type="entry name" value="Ser_hydrolase"/>
    <property type="match status" value="1"/>
</dbReference>
<dbReference type="EMBL" id="JBHRTI010000007">
    <property type="protein sequence ID" value="MFC3148590.1"/>
    <property type="molecule type" value="Genomic_DNA"/>
</dbReference>
<dbReference type="InterPro" id="IPR029058">
    <property type="entry name" value="AB_hydrolase_fold"/>
</dbReference>
<organism evidence="1 2">
    <name type="scientific">Piscinibacterium candidicorallinum</name>
    <dbReference type="NCBI Taxonomy" id="1793872"/>
    <lineage>
        <taxon>Bacteria</taxon>
        <taxon>Pseudomonadati</taxon>
        <taxon>Pseudomonadota</taxon>
        <taxon>Betaproteobacteria</taxon>
        <taxon>Burkholderiales</taxon>
        <taxon>Piscinibacterium</taxon>
    </lineage>
</organism>
<keyword evidence="1" id="KW-0378">Hydrolase</keyword>
<dbReference type="Gene3D" id="3.40.50.1820">
    <property type="entry name" value="alpha/beta hydrolase"/>
    <property type="match status" value="1"/>
</dbReference>
<sequence length="190" mass="20834">MNGAPASTQVLLLPGWENSGPRHWQSRWEFLYNYPRVGGAAAGFDEQSYWFAPRLIDWITALESAVAQAAAPVVLVAHSLACHQVAHWARQTAHAGKVRGALLVAPPDIEMPRWDQAPFVSFRPIPRQRLPFASIVLAATNDPFGSQIRARDMAADWGSQFIGVGLMGHINSDSGLGDWAQGHELLAQFK</sequence>
<reference evidence="2" key="1">
    <citation type="journal article" date="2019" name="Int. J. Syst. Evol. Microbiol.">
        <title>The Global Catalogue of Microorganisms (GCM) 10K type strain sequencing project: providing services to taxonomists for standard genome sequencing and annotation.</title>
        <authorList>
            <consortium name="The Broad Institute Genomics Platform"/>
            <consortium name="The Broad Institute Genome Sequencing Center for Infectious Disease"/>
            <person name="Wu L."/>
            <person name="Ma J."/>
        </authorList>
    </citation>
    <scope>NUCLEOTIDE SEQUENCE [LARGE SCALE GENOMIC DNA]</scope>
    <source>
        <strain evidence="2">KCTC 52168</strain>
    </source>
</reference>
<evidence type="ECO:0000313" key="1">
    <source>
        <dbReference type="EMBL" id="MFC3148590.1"/>
    </source>
</evidence>
<proteinExistence type="predicted"/>
<protein>
    <submittedName>
        <fullName evidence="1">RBBP9/YdeN family alpha/beta hydrolase</fullName>
    </submittedName>
</protein>
<name>A0ABV7H4A4_9BURK</name>
<evidence type="ECO:0000313" key="2">
    <source>
        <dbReference type="Proteomes" id="UP001595556"/>
    </source>
</evidence>
<keyword evidence="2" id="KW-1185">Reference proteome</keyword>
<dbReference type="RefSeq" id="WP_377304682.1">
    <property type="nucleotide sequence ID" value="NZ_CP180191.1"/>
</dbReference>
<gene>
    <name evidence="1" type="ORF">ACFOEN_13240</name>
</gene>
<dbReference type="SUPFAM" id="SSF53474">
    <property type="entry name" value="alpha/beta-Hydrolases"/>
    <property type="match status" value="1"/>
</dbReference>
<dbReference type="GO" id="GO:0016787">
    <property type="term" value="F:hydrolase activity"/>
    <property type="evidence" value="ECO:0007669"/>
    <property type="project" value="UniProtKB-KW"/>
</dbReference>
<comment type="caution">
    <text evidence="1">The sequence shown here is derived from an EMBL/GenBank/DDBJ whole genome shotgun (WGS) entry which is preliminary data.</text>
</comment>
<dbReference type="Proteomes" id="UP001595556">
    <property type="component" value="Unassembled WGS sequence"/>
</dbReference>